<gene>
    <name evidence="1" type="ORF">M422DRAFT_189683</name>
</gene>
<dbReference type="HOGENOM" id="CLU_179723_0_0_1"/>
<evidence type="ECO:0000313" key="2">
    <source>
        <dbReference type="Proteomes" id="UP000054279"/>
    </source>
</evidence>
<protein>
    <submittedName>
        <fullName evidence="1">Uncharacterized protein</fullName>
    </submittedName>
</protein>
<evidence type="ECO:0000313" key="1">
    <source>
        <dbReference type="EMBL" id="KIJ28508.1"/>
    </source>
</evidence>
<dbReference type="EMBL" id="KN837304">
    <property type="protein sequence ID" value="KIJ28508.1"/>
    <property type="molecule type" value="Genomic_DNA"/>
</dbReference>
<dbReference type="AlphaFoldDB" id="A0A0C9TGF9"/>
<keyword evidence="2" id="KW-1185">Reference proteome</keyword>
<organism evidence="1 2">
    <name type="scientific">Sphaerobolus stellatus (strain SS14)</name>
    <dbReference type="NCBI Taxonomy" id="990650"/>
    <lineage>
        <taxon>Eukaryota</taxon>
        <taxon>Fungi</taxon>
        <taxon>Dikarya</taxon>
        <taxon>Basidiomycota</taxon>
        <taxon>Agaricomycotina</taxon>
        <taxon>Agaricomycetes</taxon>
        <taxon>Phallomycetidae</taxon>
        <taxon>Geastrales</taxon>
        <taxon>Sphaerobolaceae</taxon>
        <taxon>Sphaerobolus</taxon>
    </lineage>
</organism>
<proteinExistence type="predicted"/>
<accession>A0A0C9TGF9</accession>
<name>A0A0C9TGF9_SPHS4</name>
<reference evidence="1 2" key="1">
    <citation type="submission" date="2014-06" db="EMBL/GenBank/DDBJ databases">
        <title>Evolutionary Origins and Diversification of the Mycorrhizal Mutualists.</title>
        <authorList>
            <consortium name="DOE Joint Genome Institute"/>
            <consortium name="Mycorrhizal Genomics Consortium"/>
            <person name="Kohler A."/>
            <person name="Kuo A."/>
            <person name="Nagy L.G."/>
            <person name="Floudas D."/>
            <person name="Copeland A."/>
            <person name="Barry K.W."/>
            <person name="Cichocki N."/>
            <person name="Veneault-Fourrey C."/>
            <person name="LaButti K."/>
            <person name="Lindquist E.A."/>
            <person name="Lipzen A."/>
            <person name="Lundell T."/>
            <person name="Morin E."/>
            <person name="Murat C."/>
            <person name="Riley R."/>
            <person name="Ohm R."/>
            <person name="Sun H."/>
            <person name="Tunlid A."/>
            <person name="Henrissat B."/>
            <person name="Grigoriev I.V."/>
            <person name="Hibbett D.S."/>
            <person name="Martin F."/>
        </authorList>
    </citation>
    <scope>NUCLEOTIDE SEQUENCE [LARGE SCALE GENOMIC DNA]</scope>
    <source>
        <strain evidence="1 2">SS14</strain>
    </source>
</reference>
<sequence>MDGSWKLAGNQKRTDIFDADFIQNFKGPSGQYFRVCNGEGHYIFALSVDWFNPYSNKIAGPKASFGAISLVCLNIPPLLRYRWENVYVAGIIPGPHEPSLEEVDHYL</sequence>
<dbReference type="OrthoDB" id="3253623at2759"/>
<feature type="non-terminal residue" evidence="1">
    <location>
        <position position="107"/>
    </location>
</feature>
<dbReference type="Proteomes" id="UP000054279">
    <property type="component" value="Unassembled WGS sequence"/>
</dbReference>